<organism evidence="2 3">
    <name type="scientific">Gregarina niphandrodes</name>
    <name type="common">Septate eugregarine</name>
    <dbReference type="NCBI Taxonomy" id="110365"/>
    <lineage>
        <taxon>Eukaryota</taxon>
        <taxon>Sar</taxon>
        <taxon>Alveolata</taxon>
        <taxon>Apicomplexa</taxon>
        <taxon>Conoidasida</taxon>
        <taxon>Gregarinasina</taxon>
        <taxon>Eugregarinorida</taxon>
        <taxon>Gregarinidae</taxon>
        <taxon>Gregarina</taxon>
    </lineage>
</organism>
<feature type="compositionally biased region" description="Polar residues" evidence="1">
    <location>
        <begin position="58"/>
        <end position="69"/>
    </location>
</feature>
<name>A0A023B059_GRENI</name>
<evidence type="ECO:0000313" key="3">
    <source>
        <dbReference type="Proteomes" id="UP000019763"/>
    </source>
</evidence>
<feature type="compositionally biased region" description="Polar residues" evidence="1">
    <location>
        <begin position="31"/>
        <end position="45"/>
    </location>
</feature>
<gene>
    <name evidence="2" type="ORF">GNI_142390</name>
</gene>
<reference evidence="2" key="1">
    <citation type="submission" date="2013-12" db="EMBL/GenBank/DDBJ databases">
        <authorList>
            <person name="Omoto C.K."/>
            <person name="Sibley D."/>
            <person name="Venepally P."/>
            <person name="Hadjithomas M."/>
            <person name="Karamycheva S."/>
            <person name="Brunk B."/>
            <person name="Roos D."/>
            <person name="Caler E."/>
            <person name="Lorenzi H."/>
        </authorList>
    </citation>
    <scope>NUCLEOTIDE SEQUENCE</scope>
</reference>
<dbReference type="VEuPathDB" id="CryptoDB:GNI_142390"/>
<evidence type="ECO:0000313" key="2">
    <source>
        <dbReference type="EMBL" id="EZG44950.1"/>
    </source>
</evidence>
<feature type="region of interest" description="Disordered" evidence="1">
    <location>
        <begin position="1"/>
        <end position="89"/>
    </location>
</feature>
<evidence type="ECO:0000256" key="1">
    <source>
        <dbReference type="SAM" id="MobiDB-lite"/>
    </source>
</evidence>
<dbReference type="EMBL" id="AFNH02001053">
    <property type="protein sequence ID" value="EZG44950.1"/>
    <property type="molecule type" value="Genomic_DNA"/>
</dbReference>
<dbReference type="Proteomes" id="UP000019763">
    <property type="component" value="Unassembled WGS sequence"/>
</dbReference>
<comment type="caution">
    <text evidence="2">The sequence shown here is derived from an EMBL/GenBank/DDBJ whole genome shotgun (WGS) entry which is preliminary data.</text>
</comment>
<dbReference type="RefSeq" id="XP_011132618.1">
    <property type="nucleotide sequence ID" value="XM_011134316.1"/>
</dbReference>
<accession>A0A023B059</accession>
<protein>
    <submittedName>
        <fullName evidence="2">Uncharacterized protein</fullName>
    </submittedName>
</protein>
<proteinExistence type="predicted"/>
<sequence length="114" mass="13064">MRRIESGAILKPINVYNPSSCKRPDERKPRTQNPNANTYTNSSKTQNRRGSYRKPTETTKNWTQGSTTSTKDDYDMPDTMTDANDKTSSACTIEESHCSRRHCSHVQKWDYSPS</sequence>
<dbReference type="AlphaFoldDB" id="A0A023B059"/>
<dbReference type="GeneID" id="22915044"/>
<keyword evidence="3" id="KW-1185">Reference proteome</keyword>